<sequence>MPFPPRGRRKRGRRNGGSTIATSITLAPLANRNFRGLWVASQASNFGSLIQAVGAAWMMGSLTTSHGMVALVQSSNTLPIMVFSLISGALADNFDRRRIMLSAQVFMFVVSVALAVFAWAGWMTPWLLLGFTFLIGCGTALFNPSWQASIGDIVPRAEVAQAVSLNSMGFNLARSVGPALGGAIVAAAGAAAAFAVNAVSYLGFIFGIWRWRRPVAERTLPREDITRALGAGFRYMVMSPALIRVMARSCLFGVGASCLMALLPIYTRDTLQGSALLYGVYLGCFGAGAICGVFLNARLRAWLRNERVVRLGFAGFAMALGLLALVPPVYVIVPALMLGGACWVLALSLFNTTVQLSTPRWVLGRALSFYQMATFGGMAAGAWAWGAVADKGGVPLAFGLAAGVLALGLLAGKLLQVHEFTDLDLTPLGLVASVEPQIDLRARSGPIFIMVEYEIAQEDVDDFLALMQQRRRIRIRDGASRWALLRDLNRPELWSEKYYVPTWVDYARHLARRTRADEAVQTAIRALHRGTEPPKVWRKIERQTVPQHDDAPPLPPVELA</sequence>
<protein>
    <submittedName>
        <fullName evidence="9">Putative MFS family arabinose efflux permease</fullName>
    </submittedName>
</protein>
<name>A0A2S8S9R0_9RHOB</name>
<evidence type="ECO:0000256" key="6">
    <source>
        <dbReference type="ARBA" id="ARBA00023136"/>
    </source>
</evidence>
<keyword evidence="2" id="KW-0813">Transport</keyword>
<keyword evidence="10" id="KW-1185">Reference proteome</keyword>
<feature type="transmembrane region" description="Helical" evidence="7">
    <location>
        <begin position="278"/>
        <end position="296"/>
    </location>
</feature>
<keyword evidence="4 7" id="KW-0812">Transmembrane</keyword>
<dbReference type="Proteomes" id="UP000238338">
    <property type="component" value="Unassembled WGS sequence"/>
</dbReference>
<evidence type="ECO:0000256" key="1">
    <source>
        <dbReference type="ARBA" id="ARBA00004651"/>
    </source>
</evidence>
<keyword evidence="6 7" id="KW-0472">Membrane</keyword>
<feature type="transmembrane region" description="Helical" evidence="7">
    <location>
        <begin position="308"/>
        <end position="326"/>
    </location>
</feature>
<feature type="transmembrane region" description="Helical" evidence="7">
    <location>
        <begin position="245"/>
        <end position="266"/>
    </location>
</feature>
<keyword evidence="3" id="KW-1003">Cell membrane</keyword>
<feature type="transmembrane region" description="Helical" evidence="7">
    <location>
        <begin position="37"/>
        <end position="58"/>
    </location>
</feature>
<dbReference type="SUPFAM" id="SSF103473">
    <property type="entry name" value="MFS general substrate transporter"/>
    <property type="match status" value="1"/>
</dbReference>
<evidence type="ECO:0000256" key="3">
    <source>
        <dbReference type="ARBA" id="ARBA00022475"/>
    </source>
</evidence>
<evidence type="ECO:0000256" key="5">
    <source>
        <dbReference type="ARBA" id="ARBA00022989"/>
    </source>
</evidence>
<dbReference type="InterPro" id="IPR036259">
    <property type="entry name" value="MFS_trans_sf"/>
</dbReference>
<evidence type="ECO:0000256" key="2">
    <source>
        <dbReference type="ARBA" id="ARBA00022448"/>
    </source>
</evidence>
<feature type="transmembrane region" description="Helical" evidence="7">
    <location>
        <begin position="362"/>
        <end position="386"/>
    </location>
</feature>
<evidence type="ECO:0000313" key="9">
    <source>
        <dbReference type="EMBL" id="PQV57526.1"/>
    </source>
</evidence>
<dbReference type="Pfam" id="PF05977">
    <property type="entry name" value="MFS_3"/>
    <property type="match status" value="1"/>
</dbReference>
<dbReference type="InterPro" id="IPR010290">
    <property type="entry name" value="TM_effector"/>
</dbReference>
<comment type="subcellular location">
    <subcellularLocation>
        <location evidence="1">Cell membrane</location>
        <topology evidence="1">Multi-pass membrane protein</topology>
    </subcellularLocation>
</comment>
<dbReference type="Gene3D" id="1.20.1250.20">
    <property type="entry name" value="MFS general substrate transporter like domains"/>
    <property type="match status" value="1"/>
</dbReference>
<dbReference type="InterPro" id="IPR020846">
    <property type="entry name" value="MFS_dom"/>
</dbReference>
<dbReference type="PROSITE" id="PS50850">
    <property type="entry name" value="MFS"/>
    <property type="match status" value="1"/>
</dbReference>
<feature type="transmembrane region" description="Helical" evidence="7">
    <location>
        <begin position="332"/>
        <end position="350"/>
    </location>
</feature>
<dbReference type="PANTHER" id="PTHR23513:SF11">
    <property type="entry name" value="STAPHYLOFERRIN A TRANSPORTER"/>
    <property type="match status" value="1"/>
</dbReference>
<evidence type="ECO:0000256" key="7">
    <source>
        <dbReference type="SAM" id="Phobius"/>
    </source>
</evidence>
<dbReference type="CDD" id="cd06173">
    <property type="entry name" value="MFS_MefA_like"/>
    <property type="match status" value="1"/>
</dbReference>
<accession>A0A2S8S9R0</accession>
<keyword evidence="5 7" id="KW-1133">Transmembrane helix</keyword>
<reference evidence="9 10" key="1">
    <citation type="submission" date="2018-02" db="EMBL/GenBank/DDBJ databases">
        <title>Genomic Encyclopedia of Archaeal and Bacterial Type Strains, Phase II (KMG-II): from individual species to whole genera.</title>
        <authorList>
            <person name="Goeker M."/>
        </authorList>
    </citation>
    <scope>NUCLEOTIDE SEQUENCE [LARGE SCALE GENOMIC DNA]</scope>
    <source>
        <strain evidence="9 10">DSM 18921</strain>
    </source>
</reference>
<feature type="transmembrane region" description="Helical" evidence="7">
    <location>
        <begin position="392"/>
        <end position="411"/>
    </location>
</feature>
<comment type="caution">
    <text evidence="9">The sequence shown here is derived from an EMBL/GenBank/DDBJ whole genome shotgun (WGS) entry which is preliminary data.</text>
</comment>
<feature type="transmembrane region" description="Helical" evidence="7">
    <location>
        <begin position="179"/>
        <end position="209"/>
    </location>
</feature>
<feature type="domain" description="Major facilitator superfamily (MFS) profile" evidence="8">
    <location>
        <begin position="33"/>
        <end position="420"/>
    </location>
</feature>
<dbReference type="PANTHER" id="PTHR23513">
    <property type="entry name" value="INTEGRAL MEMBRANE EFFLUX PROTEIN-RELATED"/>
    <property type="match status" value="1"/>
</dbReference>
<feature type="transmembrane region" description="Helical" evidence="7">
    <location>
        <begin position="103"/>
        <end position="122"/>
    </location>
</feature>
<dbReference type="EMBL" id="PVEP01000002">
    <property type="protein sequence ID" value="PQV57526.1"/>
    <property type="molecule type" value="Genomic_DNA"/>
</dbReference>
<dbReference type="AlphaFoldDB" id="A0A2S8S9R0"/>
<proteinExistence type="predicted"/>
<evidence type="ECO:0000313" key="10">
    <source>
        <dbReference type="Proteomes" id="UP000238338"/>
    </source>
</evidence>
<gene>
    <name evidence="9" type="ORF">LX70_01331</name>
</gene>
<dbReference type="GO" id="GO:0022857">
    <property type="term" value="F:transmembrane transporter activity"/>
    <property type="evidence" value="ECO:0007669"/>
    <property type="project" value="InterPro"/>
</dbReference>
<evidence type="ECO:0000256" key="4">
    <source>
        <dbReference type="ARBA" id="ARBA00022692"/>
    </source>
</evidence>
<dbReference type="GO" id="GO:0005886">
    <property type="term" value="C:plasma membrane"/>
    <property type="evidence" value="ECO:0007669"/>
    <property type="project" value="UniProtKB-SubCell"/>
</dbReference>
<evidence type="ECO:0000259" key="8">
    <source>
        <dbReference type="PROSITE" id="PS50850"/>
    </source>
</evidence>
<organism evidence="9 10">
    <name type="scientific">Albidovulum denitrificans</name>
    <dbReference type="NCBI Taxonomy" id="404881"/>
    <lineage>
        <taxon>Bacteria</taxon>
        <taxon>Pseudomonadati</taxon>
        <taxon>Pseudomonadota</taxon>
        <taxon>Alphaproteobacteria</taxon>
        <taxon>Rhodobacterales</taxon>
        <taxon>Paracoccaceae</taxon>
        <taxon>Albidovulum</taxon>
    </lineage>
</organism>
<feature type="transmembrane region" description="Helical" evidence="7">
    <location>
        <begin position="70"/>
        <end position="91"/>
    </location>
</feature>